<evidence type="ECO:0000313" key="1">
    <source>
        <dbReference type="EMBL" id="KAL1402978.1"/>
    </source>
</evidence>
<protein>
    <submittedName>
        <fullName evidence="1">Uncharacterized protein</fullName>
    </submittedName>
</protein>
<proteinExistence type="predicted"/>
<feature type="non-terminal residue" evidence="1">
    <location>
        <position position="1"/>
    </location>
</feature>
<name>A0ABD1DT99_CULPP</name>
<comment type="caution">
    <text evidence="1">The sequence shown here is derived from an EMBL/GenBank/DDBJ whole genome shotgun (WGS) entry which is preliminary data.</text>
</comment>
<accession>A0ABD1DT99</accession>
<dbReference type="AlphaFoldDB" id="A0ABD1DT99"/>
<feature type="non-terminal residue" evidence="1">
    <location>
        <position position="47"/>
    </location>
</feature>
<keyword evidence="2" id="KW-1185">Reference proteome</keyword>
<gene>
    <name evidence="1" type="ORF">pipiens_000932</name>
</gene>
<dbReference type="EMBL" id="JBEHCU010002255">
    <property type="protein sequence ID" value="KAL1402978.1"/>
    <property type="molecule type" value="Genomic_DNA"/>
</dbReference>
<organism evidence="1 2">
    <name type="scientific">Culex pipiens pipiens</name>
    <name type="common">Northern house mosquito</name>
    <dbReference type="NCBI Taxonomy" id="38569"/>
    <lineage>
        <taxon>Eukaryota</taxon>
        <taxon>Metazoa</taxon>
        <taxon>Ecdysozoa</taxon>
        <taxon>Arthropoda</taxon>
        <taxon>Hexapoda</taxon>
        <taxon>Insecta</taxon>
        <taxon>Pterygota</taxon>
        <taxon>Neoptera</taxon>
        <taxon>Endopterygota</taxon>
        <taxon>Diptera</taxon>
        <taxon>Nematocera</taxon>
        <taxon>Culicoidea</taxon>
        <taxon>Culicidae</taxon>
        <taxon>Culicinae</taxon>
        <taxon>Culicini</taxon>
        <taxon>Culex</taxon>
        <taxon>Culex</taxon>
    </lineage>
</organism>
<evidence type="ECO:0000313" key="2">
    <source>
        <dbReference type="Proteomes" id="UP001562425"/>
    </source>
</evidence>
<sequence>SLVKIFDGRGRDWFQDCFQNDFAPNHWKLVPSPSTHQPDRNAFRIPS</sequence>
<reference evidence="1 2" key="1">
    <citation type="submission" date="2024-05" db="EMBL/GenBank/DDBJ databases">
        <title>Culex pipiens pipiens assembly and annotation.</title>
        <authorList>
            <person name="Alout H."/>
            <person name="Durand T."/>
        </authorList>
    </citation>
    <scope>NUCLEOTIDE SEQUENCE [LARGE SCALE GENOMIC DNA]</scope>
    <source>
        <strain evidence="1">HA-2024</strain>
        <tissue evidence="1">Whole body</tissue>
    </source>
</reference>
<dbReference type="Proteomes" id="UP001562425">
    <property type="component" value="Unassembled WGS sequence"/>
</dbReference>